<sequence>MTSKPYAVFATCKHLIVVCCHAIYTGGSHLGAPENEWLIEPFQKGETPTFIDHVKAGLNALAADSHSLLVFSGGATKKPRTELSEGQSYLNLARDNNYFQGMSTISTIDSSRVIAETNATDSYQNLLFSLIQFRVYTGVYPQRVTVVTHEFKRARFMQCHFPAVGLVPIGPEIEDYTHKIAVIGINPPAEVTPPEKLTRGETMNGIGLWREDLYGVNPDLVGKRARRGWSSETENDVFSGLGLEDVVLDLIRYDGGDHCNKWFPKRESLPWSYTRGH</sequence>
<proteinExistence type="predicted"/>
<comment type="caution">
    <text evidence="1">The sequence shown here is derived from an EMBL/GenBank/DDBJ whole genome shotgun (WGS) entry which is preliminary data.</text>
</comment>
<evidence type="ECO:0000313" key="2">
    <source>
        <dbReference type="Proteomes" id="UP001147752"/>
    </source>
</evidence>
<dbReference type="AlphaFoldDB" id="A0A9W9RL65"/>
<reference evidence="1" key="1">
    <citation type="submission" date="2022-12" db="EMBL/GenBank/DDBJ databases">
        <authorList>
            <person name="Petersen C."/>
        </authorList>
    </citation>
    <scope>NUCLEOTIDE SEQUENCE</scope>
    <source>
        <strain evidence="1">IBT 3081</strain>
    </source>
</reference>
<dbReference type="PANTHER" id="PTHR28110:SF1">
    <property type="entry name" value="TRANSMEMBRANE PROTEIN"/>
    <property type="match status" value="1"/>
</dbReference>
<reference evidence="1" key="2">
    <citation type="journal article" date="2023" name="IMA Fungus">
        <title>Comparative genomic study of the Penicillium genus elucidates a diverse pangenome and 15 lateral gene transfer events.</title>
        <authorList>
            <person name="Petersen C."/>
            <person name="Sorensen T."/>
            <person name="Nielsen M.R."/>
            <person name="Sondergaard T.E."/>
            <person name="Sorensen J.L."/>
            <person name="Fitzpatrick D.A."/>
            <person name="Frisvad J.C."/>
            <person name="Nielsen K.L."/>
        </authorList>
    </citation>
    <scope>NUCLEOTIDE SEQUENCE</scope>
    <source>
        <strain evidence="1">IBT 3081</strain>
    </source>
</reference>
<dbReference type="PANTHER" id="PTHR28110">
    <property type="entry name" value="TRANSMEMBRANE PROTEIN"/>
    <property type="match status" value="1"/>
</dbReference>
<evidence type="ECO:0000313" key="1">
    <source>
        <dbReference type="EMBL" id="KAJ5360919.1"/>
    </source>
</evidence>
<dbReference type="CDD" id="cd06259">
    <property type="entry name" value="YdcF-like"/>
    <property type="match status" value="1"/>
</dbReference>
<gene>
    <name evidence="1" type="ORF">N7517_010110</name>
</gene>
<keyword evidence="2" id="KW-1185">Reference proteome</keyword>
<dbReference type="RefSeq" id="XP_056576405.1">
    <property type="nucleotide sequence ID" value="XM_056727833.1"/>
</dbReference>
<dbReference type="GeneID" id="81467016"/>
<dbReference type="EMBL" id="JAPZBT010000004">
    <property type="protein sequence ID" value="KAJ5360919.1"/>
    <property type="molecule type" value="Genomic_DNA"/>
</dbReference>
<protein>
    <recommendedName>
        <fullName evidence="3">DUF218 domain-containing protein</fullName>
    </recommendedName>
</protein>
<dbReference type="GO" id="GO:0005737">
    <property type="term" value="C:cytoplasm"/>
    <property type="evidence" value="ECO:0007669"/>
    <property type="project" value="TreeGrafter"/>
</dbReference>
<dbReference type="InterPro" id="IPR055323">
    <property type="entry name" value="C57A10.07/YOR238W"/>
</dbReference>
<dbReference type="InterPro" id="IPR003848">
    <property type="entry name" value="DUF218"/>
</dbReference>
<dbReference type="Proteomes" id="UP001147752">
    <property type="component" value="Unassembled WGS sequence"/>
</dbReference>
<name>A0A9W9RL65_9EURO</name>
<organism evidence="1 2">
    <name type="scientific">Penicillium concentricum</name>
    <dbReference type="NCBI Taxonomy" id="293559"/>
    <lineage>
        <taxon>Eukaryota</taxon>
        <taxon>Fungi</taxon>
        <taxon>Dikarya</taxon>
        <taxon>Ascomycota</taxon>
        <taxon>Pezizomycotina</taxon>
        <taxon>Eurotiomycetes</taxon>
        <taxon>Eurotiomycetidae</taxon>
        <taxon>Eurotiales</taxon>
        <taxon>Aspergillaceae</taxon>
        <taxon>Penicillium</taxon>
    </lineage>
</organism>
<evidence type="ECO:0008006" key="3">
    <source>
        <dbReference type="Google" id="ProtNLM"/>
    </source>
</evidence>
<accession>A0A9W9RL65</accession>
<dbReference type="OrthoDB" id="4347at2759"/>